<dbReference type="CDD" id="cd00082">
    <property type="entry name" value="HisKA"/>
    <property type="match status" value="1"/>
</dbReference>
<dbReference type="GO" id="GO:0000155">
    <property type="term" value="F:phosphorelay sensor kinase activity"/>
    <property type="evidence" value="ECO:0007669"/>
    <property type="project" value="InterPro"/>
</dbReference>
<dbReference type="EMBL" id="AAWS01000002">
    <property type="protein sequence ID" value="EAY31521.1"/>
    <property type="molecule type" value="Genomic_DNA"/>
</dbReference>
<feature type="transmembrane region" description="Helical" evidence="14">
    <location>
        <begin position="398"/>
        <end position="418"/>
    </location>
</feature>
<evidence type="ECO:0000256" key="8">
    <source>
        <dbReference type="ARBA" id="ARBA00022741"/>
    </source>
</evidence>
<proteinExistence type="predicted"/>
<evidence type="ECO:0000256" key="12">
    <source>
        <dbReference type="ARBA" id="ARBA00023012"/>
    </source>
</evidence>
<evidence type="ECO:0000256" key="2">
    <source>
        <dbReference type="ARBA" id="ARBA00004651"/>
    </source>
</evidence>
<comment type="subcellular location">
    <subcellularLocation>
        <location evidence="2">Cell membrane</location>
        <topology evidence="2">Multi-pass membrane protein</topology>
    </subcellularLocation>
</comment>
<evidence type="ECO:0000256" key="6">
    <source>
        <dbReference type="ARBA" id="ARBA00022679"/>
    </source>
</evidence>
<evidence type="ECO:0000256" key="13">
    <source>
        <dbReference type="ARBA" id="ARBA00023136"/>
    </source>
</evidence>
<dbReference type="PANTHER" id="PTHR45528:SF1">
    <property type="entry name" value="SENSOR HISTIDINE KINASE CPXA"/>
    <property type="match status" value="1"/>
</dbReference>
<dbReference type="InterPro" id="IPR036097">
    <property type="entry name" value="HisK_dim/P_sf"/>
</dbReference>
<dbReference type="GO" id="GO:0005886">
    <property type="term" value="C:plasma membrane"/>
    <property type="evidence" value="ECO:0007669"/>
    <property type="project" value="UniProtKB-SubCell"/>
</dbReference>
<evidence type="ECO:0000313" key="17">
    <source>
        <dbReference type="EMBL" id="EAY31521.1"/>
    </source>
</evidence>
<feature type="transmembrane region" description="Helical" evidence="14">
    <location>
        <begin position="424"/>
        <end position="441"/>
    </location>
</feature>
<keyword evidence="13 14" id="KW-0472">Membrane</keyword>
<protein>
    <recommendedName>
        <fullName evidence="3">histidine kinase</fullName>
        <ecNumber evidence="3">2.7.13.3</ecNumber>
    </recommendedName>
</protein>
<dbReference type="PROSITE" id="PS50109">
    <property type="entry name" value="HIS_KIN"/>
    <property type="match status" value="1"/>
</dbReference>
<evidence type="ECO:0000256" key="14">
    <source>
        <dbReference type="SAM" id="Phobius"/>
    </source>
</evidence>
<organism evidence="17 18">
    <name type="scientific">Microscilla marina ATCC 23134</name>
    <dbReference type="NCBI Taxonomy" id="313606"/>
    <lineage>
        <taxon>Bacteria</taxon>
        <taxon>Pseudomonadati</taxon>
        <taxon>Bacteroidota</taxon>
        <taxon>Cytophagia</taxon>
        <taxon>Cytophagales</taxon>
        <taxon>Microscillaceae</taxon>
        <taxon>Microscilla</taxon>
    </lineage>
</organism>
<dbReference type="Gene3D" id="6.10.340.10">
    <property type="match status" value="1"/>
</dbReference>
<dbReference type="InterPro" id="IPR005467">
    <property type="entry name" value="His_kinase_dom"/>
</dbReference>
<gene>
    <name evidence="17" type="ORF">M23134_05027</name>
</gene>
<feature type="transmembrane region" description="Helical" evidence="14">
    <location>
        <begin position="738"/>
        <end position="759"/>
    </location>
</feature>
<evidence type="ECO:0000256" key="3">
    <source>
        <dbReference type="ARBA" id="ARBA00012438"/>
    </source>
</evidence>
<dbReference type="PROSITE" id="PS50885">
    <property type="entry name" value="HAMP"/>
    <property type="match status" value="1"/>
</dbReference>
<keyword evidence="10" id="KW-0067">ATP-binding</keyword>
<keyword evidence="5" id="KW-0597">Phosphoprotein</keyword>
<dbReference type="InterPro" id="IPR050398">
    <property type="entry name" value="HssS/ArlS-like"/>
</dbReference>
<dbReference type="InterPro" id="IPR036890">
    <property type="entry name" value="HATPase_C_sf"/>
</dbReference>
<dbReference type="SMART" id="SM00388">
    <property type="entry name" value="HisKA"/>
    <property type="match status" value="1"/>
</dbReference>
<name>A1ZCY2_MICM2</name>
<keyword evidence="11 14" id="KW-1133">Transmembrane helix</keyword>
<keyword evidence="18" id="KW-1185">Reference proteome</keyword>
<keyword evidence="9 17" id="KW-0418">Kinase</keyword>
<feature type="transmembrane region" description="Helical" evidence="14">
    <location>
        <begin position="943"/>
        <end position="965"/>
    </location>
</feature>
<evidence type="ECO:0000259" key="15">
    <source>
        <dbReference type="PROSITE" id="PS50109"/>
    </source>
</evidence>
<evidence type="ECO:0000256" key="9">
    <source>
        <dbReference type="ARBA" id="ARBA00022777"/>
    </source>
</evidence>
<keyword evidence="6" id="KW-0808">Transferase</keyword>
<dbReference type="EC" id="2.7.13.3" evidence="3"/>
<accession>A1ZCY2</accession>
<dbReference type="PANTHER" id="PTHR45528">
    <property type="entry name" value="SENSOR HISTIDINE KINASE CPXA"/>
    <property type="match status" value="1"/>
</dbReference>
<comment type="caution">
    <text evidence="17">The sequence shown here is derived from an EMBL/GenBank/DDBJ whole genome shotgun (WGS) entry which is preliminary data.</text>
</comment>
<feature type="transmembrane region" description="Helical" evidence="14">
    <location>
        <begin position="276"/>
        <end position="295"/>
    </location>
</feature>
<evidence type="ECO:0000256" key="11">
    <source>
        <dbReference type="ARBA" id="ARBA00022989"/>
    </source>
</evidence>
<comment type="catalytic activity">
    <reaction evidence="1">
        <text>ATP + protein L-histidine = ADP + protein N-phospho-L-histidine.</text>
        <dbReference type="EC" id="2.7.13.3"/>
    </reaction>
</comment>
<feature type="domain" description="Histidine kinase" evidence="15">
    <location>
        <begin position="1036"/>
        <end position="1248"/>
    </location>
</feature>
<evidence type="ECO:0000256" key="4">
    <source>
        <dbReference type="ARBA" id="ARBA00022475"/>
    </source>
</evidence>
<dbReference type="Pfam" id="PF00512">
    <property type="entry name" value="HisKA"/>
    <property type="match status" value="1"/>
</dbReference>
<dbReference type="SMART" id="SM00387">
    <property type="entry name" value="HATPase_c"/>
    <property type="match status" value="1"/>
</dbReference>
<dbReference type="InterPro" id="IPR004358">
    <property type="entry name" value="Sig_transdc_His_kin-like_C"/>
</dbReference>
<evidence type="ECO:0000256" key="1">
    <source>
        <dbReference type="ARBA" id="ARBA00000085"/>
    </source>
</evidence>
<dbReference type="InterPro" id="IPR003660">
    <property type="entry name" value="HAMP_dom"/>
</dbReference>
<dbReference type="GO" id="GO:0005524">
    <property type="term" value="F:ATP binding"/>
    <property type="evidence" value="ECO:0007669"/>
    <property type="project" value="UniProtKB-KW"/>
</dbReference>
<feature type="transmembrane region" description="Helical" evidence="14">
    <location>
        <begin position="453"/>
        <end position="472"/>
    </location>
</feature>
<feature type="domain" description="HAMP" evidence="16">
    <location>
        <begin position="967"/>
        <end position="1019"/>
    </location>
</feature>
<feature type="transmembrane region" description="Helical" evidence="14">
    <location>
        <begin position="358"/>
        <end position="378"/>
    </location>
</feature>
<dbReference type="SUPFAM" id="SSF55874">
    <property type="entry name" value="ATPase domain of HSP90 chaperone/DNA topoisomerase II/histidine kinase"/>
    <property type="match status" value="1"/>
</dbReference>
<feature type="transmembrane region" description="Helical" evidence="14">
    <location>
        <begin position="316"/>
        <end position="338"/>
    </location>
</feature>
<feature type="transmembrane region" description="Helical" evidence="14">
    <location>
        <begin position="228"/>
        <end position="247"/>
    </location>
</feature>
<dbReference type="AlphaFoldDB" id="A1ZCY2"/>
<evidence type="ECO:0000256" key="5">
    <source>
        <dbReference type="ARBA" id="ARBA00022553"/>
    </source>
</evidence>
<dbReference type="Proteomes" id="UP000004095">
    <property type="component" value="Unassembled WGS sequence"/>
</dbReference>
<evidence type="ECO:0000256" key="10">
    <source>
        <dbReference type="ARBA" id="ARBA00022840"/>
    </source>
</evidence>
<keyword evidence="8" id="KW-0547">Nucleotide-binding</keyword>
<dbReference type="SUPFAM" id="SSF47384">
    <property type="entry name" value="Homodimeric domain of signal transducing histidine kinase"/>
    <property type="match status" value="1"/>
</dbReference>
<reference evidence="17 18" key="1">
    <citation type="submission" date="2007-01" db="EMBL/GenBank/DDBJ databases">
        <authorList>
            <person name="Haygood M."/>
            <person name="Podell S."/>
            <person name="Anderson C."/>
            <person name="Hopkinson B."/>
            <person name="Roe K."/>
            <person name="Barbeau K."/>
            <person name="Gaasterland T."/>
            <person name="Ferriera S."/>
            <person name="Johnson J."/>
            <person name="Kravitz S."/>
            <person name="Beeson K."/>
            <person name="Sutton G."/>
            <person name="Rogers Y.-H."/>
            <person name="Friedman R."/>
            <person name="Frazier M."/>
            <person name="Venter J.C."/>
        </authorList>
    </citation>
    <scope>NUCLEOTIDE SEQUENCE [LARGE SCALE GENOMIC DNA]</scope>
    <source>
        <strain evidence="17 18">ATCC 23134</strain>
    </source>
</reference>
<dbReference type="PRINTS" id="PR00344">
    <property type="entry name" value="BCTRLSENSOR"/>
</dbReference>
<feature type="transmembrane region" description="Helical" evidence="14">
    <location>
        <begin position="196"/>
        <end position="216"/>
    </location>
</feature>
<sequence length="1248" mass="143440">MVTLLGALGMGYVVPSKPKTIDEQRVKEITLRVQREIAAMKEESGTVAKAILTQGLQSFANGNFKQQYHCYIYKQSELKYWTNYRFVPDYQDIKGQYLTRMFKFRNGYYLALKTIVAHPKEGKLEMFSLLPVYTQYPISNTYLKSGYNAHIISDNTVKISLTKNKRHRNIFSKNKQFLFSLEPSGKPMVQQTETSFITIILISLSVFFLGLQVNLWAKQLVRSKKFELGFLLFAAYLVGVRLLMLQFDFPGNFTGSQLFSPHIYASSVLSPSIGDLLINVSILVGLVVYFSGYYFRSRSYRYLINLPYNKKQRVSIILVILSFFALQLTFYILQTIIVDSQQINVDITENIEVTTAKLVAGIVFLLVSGFYFFATHIFSRLFIRLNLAANRYVTRDSISVIVLFVLGTGVYVFISFFAELLQPMVLIINGCYFAILVAIRLPRQLYRFKYLSTIYMFLGALACASMGAYVVVDFGEKEAIEKRRKIGDFLIAENDLRTEFYLKDAIKSIKQDSALTTAFNDSTSQDNQIRAQVVKHLGNDFNKYLVDILLFNGKDGNTYTNSPINKVNIQDPSLTKDDVIFTNYFEYKKKYDRIFYETEHPDIYFINDLGANLIKQYLGFIAIGDKKSPKGYIILNFKQKRAVSTNVYPELLVDKQFLRTSELKKYSYAVFEKNKLIYSAGTYNYERDFDIKFLANDQAITKGLVHKNFKHLVTNGGRKKFVVISKEHYPLSQFFSNFSFLFLLLVLFITNIILLFSLLTRVRKIKVNFATRIQFYLNVAFFLPLITVSLAMLSLIDSSYQNDFDNAFFEKTETVATNILPYVESYQENSLTQSQLFDKLIQIGQYLEVDINIFTPQGKLITSTQPSIYEKYGLLSKYLNYKAYQTLSGNQVKKVLLSESVGQLNYKSVYIPLRSYETKKTLGILSIPFFDSKNELDEKMVNVLSTIMNIFTTIFIVFLIVSYFASQILTDPLRLITQKIRKTTLHEKNEPLEWNSKDEIGLMVDEYNKMLINLEKSKEALARSEKESAWREMARQVAHEIKNPLTPMKLTLQMLEMRLQQQEEEVRETFARYFKTLLTQVDTLSDIATSFSSFAKMPIPKSERFEISAVLKETVNLYTNNKNVDLEADIASGDFFVMGDQKLMGRIFTNLVLNAIQAVPSDTRPQVTINLTRLPQQNIRIEVKDNGSGIPEDIRKKVFVINFTTKESGSGIGLAVAKRGIEHAGGHIWFETEEDKGTSFFIDLPLME</sequence>
<evidence type="ECO:0000256" key="7">
    <source>
        <dbReference type="ARBA" id="ARBA00022692"/>
    </source>
</evidence>
<dbReference type="Pfam" id="PF02518">
    <property type="entry name" value="HATPase_c"/>
    <property type="match status" value="1"/>
</dbReference>
<evidence type="ECO:0000313" key="18">
    <source>
        <dbReference type="Proteomes" id="UP000004095"/>
    </source>
</evidence>
<dbReference type="InterPro" id="IPR003594">
    <property type="entry name" value="HATPase_dom"/>
</dbReference>
<dbReference type="Gene3D" id="3.30.565.10">
    <property type="entry name" value="Histidine kinase-like ATPase, C-terminal domain"/>
    <property type="match status" value="1"/>
</dbReference>
<dbReference type="Gene3D" id="1.10.287.130">
    <property type="match status" value="1"/>
</dbReference>
<dbReference type="eggNOG" id="COG5000">
    <property type="taxonomic scope" value="Bacteria"/>
</dbReference>
<keyword evidence="7 14" id="KW-0812">Transmembrane</keyword>
<keyword evidence="12" id="KW-0902">Two-component regulatory system</keyword>
<feature type="transmembrane region" description="Helical" evidence="14">
    <location>
        <begin position="775"/>
        <end position="796"/>
    </location>
</feature>
<keyword evidence="4" id="KW-1003">Cell membrane</keyword>
<evidence type="ECO:0000259" key="16">
    <source>
        <dbReference type="PROSITE" id="PS50885"/>
    </source>
</evidence>
<dbReference type="InterPro" id="IPR003661">
    <property type="entry name" value="HisK_dim/P_dom"/>
</dbReference>